<sequence length="196" mass="19652">MKTRTALLISATLSAFCITHSFAAITLTMEEVGSNVVLTGSGTIDLAGMTSAGSQSGFNAEVQPLQGMISLGSAASFDAYSGSFSGPAFGTSNAVTSADSATGSPFGFVGIGKSLFLAVPSGFGSGDALGISTATFNNTSFNDLGVTPGTYSYSWGDNGSATLTVVPEPSFYGVLAGLLALGLAACRRCERTCSKT</sequence>
<organism evidence="2 3">
    <name type="scientific">Puniceicoccus vermicola</name>
    <dbReference type="NCBI Taxonomy" id="388746"/>
    <lineage>
        <taxon>Bacteria</taxon>
        <taxon>Pseudomonadati</taxon>
        <taxon>Verrucomicrobiota</taxon>
        <taxon>Opitutia</taxon>
        <taxon>Puniceicoccales</taxon>
        <taxon>Puniceicoccaceae</taxon>
        <taxon>Puniceicoccus</taxon>
    </lineage>
</organism>
<accession>A0A7X1AX39</accession>
<keyword evidence="1" id="KW-0732">Signal</keyword>
<gene>
    <name evidence="2" type="ORF">H5P30_07465</name>
</gene>
<evidence type="ECO:0000313" key="2">
    <source>
        <dbReference type="EMBL" id="MBC2601613.1"/>
    </source>
</evidence>
<dbReference type="EMBL" id="JACHVA010000055">
    <property type="protein sequence ID" value="MBC2601613.1"/>
    <property type="molecule type" value="Genomic_DNA"/>
</dbReference>
<feature type="signal peptide" evidence="1">
    <location>
        <begin position="1"/>
        <end position="23"/>
    </location>
</feature>
<proteinExistence type="predicted"/>
<evidence type="ECO:0000256" key="1">
    <source>
        <dbReference type="SAM" id="SignalP"/>
    </source>
</evidence>
<evidence type="ECO:0000313" key="3">
    <source>
        <dbReference type="Proteomes" id="UP000525652"/>
    </source>
</evidence>
<protein>
    <recommendedName>
        <fullName evidence="4">PEP-CTERM sorting domain-containing protein</fullName>
    </recommendedName>
</protein>
<keyword evidence="3" id="KW-1185">Reference proteome</keyword>
<dbReference type="Proteomes" id="UP000525652">
    <property type="component" value="Unassembled WGS sequence"/>
</dbReference>
<comment type="caution">
    <text evidence="2">The sequence shown here is derived from an EMBL/GenBank/DDBJ whole genome shotgun (WGS) entry which is preliminary data.</text>
</comment>
<reference evidence="2 3" key="1">
    <citation type="submission" date="2020-07" db="EMBL/GenBank/DDBJ databases">
        <authorList>
            <person name="Feng X."/>
        </authorList>
    </citation>
    <scope>NUCLEOTIDE SEQUENCE [LARGE SCALE GENOMIC DNA]</scope>
    <source>
        <strain evidence="2 3">JCM14086</strain>
    </source>
</reference>
<evidence type="ECO:0008006" key="4">
    <source>
        <dbReference type="Google" id="ProtNLM"/>
    </source>
</evidence>
<dbReference type="RefSeq" id="WP_185692346.1">
    <property type="nucleotide sequence ID" value="NZ_JACHVA010000055.1"/>
</dbReference>
<dbReference type="AlphaFoldDB" id="A0A7X1AX39"/>
<feature type="chain" id="PRO_5030685438" description="PEP-CTERM sorting domain-containing protein" evidence="1">
    <location>
        <begin position="24"/>
        <end position="196"/>
    </location>
</feature>
<name>A0A7X1AX39_9BACT</name>